<evidence type="ECO:0000313" key="3">
    <source>
        <dbReference type="Proteomes" id="UP000509626"/>
    </source>
</evidence>
<proteinExistence type="predicted"/>
<organism evidence="2 3">
    <name type="scientific">Halorarum salinum</name>
    <dbReference type="NCBI Taxonomy" id="2743089"/>
    <lineage>
        <taxon>Archaea</taxon>
        <taxon>Methanobacteriati</taxon>
        <taxon>Methanobacteriota</taxon>
        <taxon>Stenosarchaea group</taxon>
        <taxon>Halobacteria</taxon>
        <taxon>Halobacteriales</taxon>
        <taxon>Haloferacaceae</taxon>
        <taxon>Halorarum</taxon>
    </lineage>
</organism>
<dbReference type="RefSeq" id="WP_179269226.1">
    <property type="nucleotide sequence ID" value="NZ_CP058579.1"/>
</dbReference>
<reference evidence="2 3" key="1">
    <citation type="submission" date="2020-06" db="EMBL/GenBank/DDBJ databases">
        <title>NJ-3-1, isolated from saline soil.</title>
        <authorList>
            <person name="Cui H.L."/>
            <person name="Shi X."/>
        </authorList>
    </citation>
    <scope>NUCLEOTIDE SEQUENCE [LARGE SCALE GENOMIC DNA]</scope>
    <source>
        <strain evidence="2 3">NJ-3-1</strain>
    </source>
</reference>
<dbReference type="EMBL" id="CP058579">
    <property type="protein sequence ID" value="QLG62641.1"/>
    <property type="molecule type" value="Genomic_DNA"/>
</dbReference>
<dbReference type="Proteomes" id="UP000509626">
    <property type="component" value="Chromosome"/>
</dbReference>
<gene>
    <name evidence="2" type="ORF">HUG12_13270</name>
</gene>
<dbReference type="AlphaFoldDB" id="A0A7D5QE51"/>
<name>A0A7D5QE51_9EURY</name>
<evidence type="ECO:0000256" key="1">
    <source>
        <dbReference type="SAM" id="MobiDB-lite"/>
    </source>
</evidence>
<dbReference type="GeneID" id="56038447"/>
<keyword evidence="3" id="KW-1185">Reference proteome</keyword>
<feature type="region of interest" description="Disordered" evidence="1">
    <location>
        <begin position="244"/>
        <end position="264"/>
    </location>
</feature>
<evidence type="ECO:0000313" key="2">
    <source>
        <dbReference type="EMBL" id="QLG62641.1"/>
    </source>
</evidence>
<dbReference type="KEGG" id="halu:HUG12_13270"/>
<protein>
    <submittedName>
        <fullName evidence="2">Uncharacterized protein</fullName>
    </submittedName>
</protein>
<accession>A0A7D5QE51</accession>
<sequence length="264" mass="29194">MSTDGRPADADTWGLTAEAARAAVAERADVPGRPPASTKTEHSICRAIDYLQERGEATGGELRTFFTSHGVSAPQQGQYVEARQWWSDVGDPALRTLPGVEADESVGYRFAADGVDPDAFDPEHVVPLSEIRDRLRPRVERVLDEHRVPLRGRDGRAPRQAFVDLVRDVRERGPLTSADIRGLLYDAAAVKRYDRRFDADAFLAEREDVLTALLDREEDVPRAPGDIPVSSYADVLAAEEEVAREPVTRWSVPPEAAQDEVRAE</sequence>